<keyword evidence="6" id="KW-0539">Nucleus</keyword>
<dbReference type="GO" id="GO:0070914">
    <property type="term" value="P:UV-damage excision repair"/>
    <property type="evidence" value="ECO:0007669"/>
    <property type="project" value="TreeGrafter"/>
</dbReference>
<dbReference type="Proteomes" id="UP000282876">
    <property type="component" value="Unassembled WGS sequence"/>
</dbReference>
<dbReference type="STRING" id="291195.A0A437AQK1"/>
<dbReference type="Gene3D" id="3.40.50.10130">
    <property type="match status" value="1"/>
</dbReference>
<dbReference type="AlphaFoldDB" id="A0A437AQK1"/>
<dbReference type="InterPro" id="IPR010994">
    <property type="entry name" value="RuvA_2-like"/>
</dbReference>
<dbReference type="PANTHER" id="PTHR12749:SF0">
    <property type="entry name" value="DNA EXCISION REPAIR PROTEIN ERCC-1"/>
    <property type="match status" value="1"/>
</dbReference>
<comment type="similarity">
    <text evidence="2">Belongs to the ERCC1/RAD10/SWI10 family.</text>
</comment>
<evidence type="ECO:0000256" key="1">
    <source>
        <dbReference type="ARBA" id="ARBA00004123"/>
    </source>
</evidence>
<feature type="domain" description="ERCC1-like central" evidence="7">
    <location>
        <begin position="1"/>
        <end position="112"/>
    </location>
</feature>
<evidence type="ECO:0000256" key="3">
    <source>
        <dbReference type="ARBA" id="ARBA00022763"/>
    </source>
</evidence>
<dbReference type="GO" id="GO:0006312">
    <property type="term" value="P:mitotic recombination"/>
    <property type="evidence" value="ECO:0007669"/>
    <property type="project" value="TreeGrafter"/>
</dbReference>
<evidence type="ECO:0000313" key="8">
    <source>
        <dbReference type="EMBL" id="RVD93459.1"/>
    </source>
</evidence>
<keyword evidence="9" id="KW-1185">Reference proteome</keyword>
<evidence type="ECO:0000259" key="7">
    <source>
        <dbReference type="Pfam" id="PF03834"/>
    </source>
</evidence>
<proteinExistence type="inferred from homology"/>
<dbReference type="GO" id="GO:0003697">
    <property type="term" value="F:single-stranded DNA binding"/>
    <property type="evidence" value="ECO:0007669"/>
    <property type="project" value="TreeGrafter"/>
</dbReference>
<organism evidence="8 9">
    <name type="scientific">Tubulinosema ratisbonensis</name>
    <dbReference type="NCBI Taxonomy" id="291195"/>
    <lineage>
        <taxon>Eukaryota</taxon>
        <taxon>Fungi</taxon>
        <taxon>Fungi incertae sedis</taxon>
        <taxon>Microsporidia</taxon>
        <taxon>Tubulinosematoidea</taxon>
        <taxon>Tubulinosematidae</taxon>
        <taxon>Tubulinosema</taxon>
    </lineage>
</organism>
<reference evidence="8 9" key="1">
    <citation type="submission" date="2018-10" db="EMBL/GenBank/DDBJ databases">
        <title>Draft genome sequence of the microsporidian Tubulinosema ratisbonensis.</title>
        <authorList>
            <person name="Polonais V."/>
            <person name="Peyretaillade E."/>
            <person name="Niehus S."/>
            <person name="Wawrzyniak I."/>
            <person name="Franchet A."/>
            <person name="Gaspin C."/>
            <person name="Reichstadt M."/>
            <person name="Belser C."/>
            <person name="Labadie K."/>
            <person name="Delbac F."/>
            <person name="Ferrandon D."/>
        </authorList>
    </citation>
    <scope>NUCLEOTIDE SEQUENCE [LARGE SCALE GENOMIC DNA]</scope>
    <source>
        <strain evidence="8 9">Franzen</strain>
    </source>
</reference>
<dbReference type="GO" id="GO:0003684">
    <property type="term" value="F:damaged DNA binding"/>
    <property type="evidence" value="ECO:0007669"/>
    <property type="project" value="InterPro"/>
</dbReference>
<keyword evidence="5" id="KW-0234">DNA repair</keyword>
<dbReference type="EMBL" id="RCSS01000003">
    <property type="protein sequence ID" value="RVD93459.1"/>
    <property type="molecule type" value="Genomic_DNA"/>
</dbReference>
<keyword evidence="4" id="KW-0238">DNA-binding</keyword>
<dbReference type="SUPFAM" id="SSF52980">
    <property type="entry name" value="Restriction endonuclease-like"/>
    <property type="match status" value="1"/>
</dbReference>
<dbReference type="InterPro" id="IPR047260">
    <property type="entry name" value="ERCC1-like_central_dom"/>
</dbReference>
<dbReference type="GO" id="GO:0006302">
    <property type="term" value="P:double-strand break repair"/>
    <property type="evidence" value="ECO:0007669"/>
    <property type="project" value="UniProtKB-ARBA"/>
</dbReference>
<dbReference type="OrthoDB" id="10262814at2759"/>
<dbReference type="InterPro" id="IPR004579">
    <property type="entry name" value="ERCC1/RAD10/SWI10"/>
</dbReference>
<name>A0A437AQK1_9MICR</name>
<dbReference type="VEuPathDB" id="MicrosporidiaDB:TUBRATIS_000120"/>
<evidence type="ECO:0000313" key="9">
    <source>
        <dbReference type="Proteomes" id="UP000282876"/>
    </source>
</evidence>
<dbReference type="Gene3D" id="1.10.150.20">
    <property type="entry name" value="5' to 3' exonuclease, C-terminal subdomain"/>
    <property type="match status" value="1"/>
</dbReference>
<protein>
    <submittedName>
        <fullName evidence="8">Ercc1-like DNA excision repair</fullName>
    </submittedName>
</protein>
<evidence type="ECO:0000256" key="4">
    <source>
        <dbReference type="ARBA" id="ARBA00023125"/>
    </source>
</evidence>
<dbReference type="GO" id="GO:0070522">
    <property type="term" value="C:ERCC4-ERCC1 complex"/>
    <property type="evidence" value="ECO:0007669"/>
    <property type="project" value="TreeGrafter"/>
</dbReference>
<comment type="caution">
    <text evidence="8">The sequence shown here is derived from an EMBL/GenBank/DDBJ whole genome shotgun (WGS) entry which is preliminary data.</text>
</comment>
<dbReference type="PANTHER" id="PTHR12749">
    <property type="entry name" value="EXCISION REPAIR CROSS-COMPLEMENTING 1 ERCC1"/>
    <property type="match status" value="1"/>
</dbReference>
<dbReference type="GO" id="GO:0000110">
    <property type="term" value="C:nucleotide-excision repair factor 1 complex"/>
    <property type="evidence" value="ECO:0007669"/>
    <property type="project" value="TreeGrafter"/>
</dbReference>
<evidence type="ECO:0000256" key="5">
    <source>
        <dbReference type="ARBA" id="ARBA00023204"/>
    </source>
</evidence>
<accession>A0A437AQK1</accession>
<evidence type="ECO:0000256" key="2">
    <source>
        <dbReference type="ARBA" id="ARBA00008283"/>
    </source>
</evidence>
<sequence length="190" mass="22280">MIKVNANQKGNALLNYLSKSQWYFDSSINFDYEFTSIGLLFLSLKFHMCKPDYILRRMAKSVTKSHKILLLLADVKNYELILEQLFINSYKYNFTILISVNNEECSEYLKLIDLNQYKNTEILKNKKENLIDNFIGLFPKINMNDIVNIKRAFLNLRSVINSSEKELCNVNGINKSKAANLVKYFDMKFK</sequence>
<dbReference type="SUPFAM" id="SSF47781">
    <property type="entry name" value="RuvA domain 2-like"/>
    <property type="match status" value="1"/>
</dbReference>
<evidence type="ECO:0000256" key="6">
    <source>
        <dbReference type="ARBA" id="ARBA00023242"/>
    </source>
</evidence>
<keyword evidence="3" id="KW-0227">DNA damage</keyword>
<comment type="subcellular location">
    <subcellularLocation>
        <location evidence="1">Nucleus</location>
    </subcellularLocation>
</comment>
<gene>
    <name evidence="8" type="ORF">TUBRATIS_000120</name>
</gene>
<dbReference type="Pfam" id="PF03834">
    <property type="entry name" value="Rad10"/>
    <property type="match status" value="1"/>
</dbReference>
<dbReference type="InterPro" id="IPR011335">
    <property type="entry name" value="Restrct_endonuc-II-like"/>
</dbReference>